<dbReference type="AlphaFoldDB" id="A0A810N4L7"/>
<dbReference type="InterPro" id="IPR033116">
    <property type="entry name" value="TRYPSIN_SER"/>
</dbReference>
<dbReference type="GO" id="GO:0006508">
    <property type="term" value="P:proteolysis"/>
    <property type="evidence" value="ECO:0007669"/>
    <property type="project" value="InterPro"/>
</dbReference>
<dbReference type="Proteomes" id="UP000680866">
    <property type="component" value="Chromosome"/>
</dbReference>
<dbReference type="SUPFAM" id="SSF50494">
    <property type="entry name" value="Trypsin-like serine proteases"/>
    <property type="match status" value="1"/>
</dbReference>
<gene>
    <name evidence="2" type="ORF">Prubr_54530</name>
</gene>
<dbReference type="Gene3D" id="2.40.10.10">
    <property type="entry name" value="Trypsin-like serine proteases"/>
    <property type="match status" value="2"/>
</dbReference>
<evidence type="ECO:0008006" key="4">
    <source>
        <dbReference type="Google" id="ProtNLM"/>
    </source>
</evidence>
<dbReference type="InterPro" id="IPR043504">
    <property type="entry name" value="Peptidase_S1_PA_chymotrypsin"/>
</dbReference>
<reference evidence="2" key="1">
    <citation type="submission" date="2020-08" db="EMBL/GenBank/DDBJ databases">
        <title>Whole genome shotgun sequence of Polymorphospora rubra NBRC 101157.</title>
        <authorList>
            <person name="Komaki H."/>
            <person name="Tamura T."/>
        </authorList>
    </citation>
    <scope>NUCLEOTIDE SEQUENCE</scope>
    <source>
        <strain evidence="2">NBRC 101157</strain>
    </source>
</reference>
<name>A0A810N4L7_9ACTN</name>
<dbReference type="GO" id="GO:0004252">
    <property type="term" value="F:serine-type endopeptidase activity"/>
    <property type="evidence" value="ECO:0007669"/>
    <property type="project" value="InterPro"/>
</dbReference>
<evidence type="ECO:0000256" key="1">
    <source>
        <dbReference type="SAM" id="SignalP"/>
    </source>
</evidence>
<dbReference type="EMBL" id="AP023359">
    <property type="protein sequence ID" value="BCJ68432.1"/>
    <property type="molecule type" value="Genomic_DNA"/>
</dbReference>
<keyword evidence="3" id="KW-1185">Reference proteome</keyword>
<dbReference type="InterPro" id="IPR018114">
    <property type="entry name" value="TRYPSIN_HIS"/>
</dbReference>
<dbReference type="PROSITE" id="PS00134">
    <property type="entry name" value="TRYPSIN_HIS"/>
    <property type="match status" value="1"/>
</dbReference>
<organism evidence="2 3">
    <name type="scientific">Polymorphospora rubra</name>
    <dbReference type="NCBI Taxonomy" id="338584"/>
    <lineage>
        <taxon>Bacteria</taxon>
        <taxon>Bacillati</taxon>
        <taxon>Actinomycetota</taxon>
        <taxon>Actinomycetes</taxon>
        <taxon>Micromonosporales</taxon>
        <taxon>Micromonosporaceae</taxon>
        <taxon>Polymorphospora</taxon>
    </lineage>
</organism>
<accession>A0A810N4L7</accession>
<protein>
    <recommendedName>
        <fullName evidence="4">Streptogrisin C</fullName>
    </recommendedName>
</protein>
<dbReference type="InterPro" id="IPR009003">
    <property type="entry name" value="Peptidase_S1_PA"/>
</dbReference>
<dbReference type="PROSITE" id="PS00135">
    <property type="entry name" value="TRYPSIN_SER"/>
    <property type="match status" value="1"/>
</dbReference>
<evidence type="ECO:0000313" key="2">
    <source>
        <dbReference type="EMBL" id="BCJ68432.1"/>
    </source>
</evidence>
<sequence>MIGSQSSTGRAMPHRALVTAGVAVLVAASLAGPATAAPPAVDSRPTTAGAGPVGAVPGGFATWSELIDVQTRLNTAAERIASARNTGFAGIVAAPENRELRVYWKGDAGATVGSLITDLNRTVPVRLLPARFSAAELAGAARGLAAVPNVVNVVPKVDGSGIQLTVTGDTTRASTAPAVRASAVPVSVVTGGRPVATRDRQADNLYYYGGARFRSPVGACSTGFAIYVAGAPQLLTAGHCGENSQMVTTGAGVTMGSIHSKNVCQDTGIISAGSWGRVFTGDPYSGTGVGIGGTAGSFVGNWVVTSGATSGEHSGIQVTAVGLFLAIGGIPCPSVGPLVQARQTGGQCAVAPGDSGGPVIAYRTDGRANAVGTITAGSDPVPNSACPGTIHTPGYNYVYYVPIINSVRSYGASIITS</sequence>
<keyword evidence="1" id="KW-0732">Signal</keyword>
<feature type="chain" id="PRO_5032350505" description="Streptogrisin C" evidence="1">
    <location>
        <begin position="37"/>
        <end position="417"/>
    </location>
</feature>
<dbReference type="KEGG" id="pry:Prubr_54530"/>
<proteinExistence type="predicted"/>
<evidence type="ECO:0000313" key="3">
    <source>
        <dbReference type="Proteomes" id="UP000680866"/>
    </source>
</evidence>
<feature type="signal peptide" evidence="1">
    <location>
        <begin position="1"/>
        <end position="36"/>
    </location>
</feature>